<keyword evidence="1" id="KW-0175">Coiled coil</keyword>
<feature type="region of interest" description="Disordered" evidence="2">
    <location>
        <begin position="230"/>
        <end position="254"/>
    </location>
</feature>
<evidence type="ECO:0000313" key="4">
    <source>
        <dbReference type="Proteomes" id="UP000008493"/>
    </source>
</evidence>
<dbReference type="Proteomes" id="UP000008493">
    <property type="component" value="Unassembled WGS sequence"/>
</dbReference>
<protein>
    <submittedName>
        <fullName evidence="3">Uncharacterized protein</fullName>
    </submittedName>
</protein>
<dbReference type="GeneID" id="18826887"/>
<feature type="coiled-coil region" evidence="1">
    <location>
        <begin position="168"/>
        <end position="195"/>
    </location>
</feature>
<keyword evidence="4" id="KW-1185">Reference proteome</keyword>
<gene>
    <name evidence="3" type="ORF">AGABI1DRAFT_128756</name>
</gene>
<dbReference type="AlphaFoldDB" id="K5WVZ0"/>
<organism evidence="3 4">
    <name type="scientific">Agaricus bisporus var. burnettii (strain JB137-S8 / ATCC MYA-4627 / FGSC 10392)</name>
    <name type="common">White button mushroom</name>
    <dbReference type="NCBI Taxonomy" id="597362"/>
    <lineage>
        <taxon>Eukaryota</taxon>
        <taxon>Fungi</taxon>
        <taxon>Dikarya</taxon>
        <taxon>Basidiomycota</taxon>
        <taxon>Agaricomycotina</taxon>
        <taxon>Agaricomycetes</taxon>
        <taxon>Agaricomycetidae</taxon>
        <taxon>Agaricales</taxon>
        <taxon>Agaricineae</taxon>
        <taxon>Agaricaceae</taxon>
        <taxon>Agaricus</taxon>
    </lineage>
</organism>
<dbReference type="EMBL" id="JH971390">
    <property type="protein sequence ID" value="EKM79611.1"/>
    <property type="molecule type" value="Genomic_DNA"/>
</dbReference>
<feature type="compositionally biased region" description="Low complexity" evidence="2">
    <location>
        <begin position="241"/>
        <end position="254"/>
    </location>
</feature>
<dbReference type="OMA" id="SFACHET"/>
<evidence type="ECO:0000256" key="2">
    <source>
        <dbReference type="SAM" id="MobiDB-lite"/>
    </source>
</evidence>
<proteinExistence type="predicted"/>
<dbReference type="HOGENOM" id="CLU_069158_1_0_1"/>
<evidence type="ECO:0000313" key="3">
    <source>
        <dbReference type="EMBL" id="EKM79611.1"/>
    </source>
</evidence>
<dbReference type="RefSeq" id="XP_007330227.1">
    <property type="nucleotide sequence ID" value="XM_007330165.1"/>
</dbReference>
<accession>K5WVZ0</accession>
<name>K5WVZ0_AGABU</name>
<reference evidence="4" key="1">
    <citation type="journal article" date="2012" name="Proc. Natl. Acad. Sci. U.S.A.">
        <title>Genome sequence of the button mushroom Agaricus bisporus reveals mechanisms governing adaptation to a humic-rich ecological niche.</title>
        <authorList>
            <person name="Morin E."/>
            <person name="Kohler A."/>
            <person name="Baker A.R."/>
            <person name="Foulongne-Oriol M."/>
            <person name="Lombard V."/>
            <person name="Nagy L.G."/>
            <person name="Ohm R.A."/>
            <person name="Patyshakuliyeva A."/>
            <person name="Brun A."/>
            <person name="Aerts A.L."/>
            <person name="Bailey A.M."/>
            <person name="Billette C."/>
            <person name="Coutinho P.M."/>
            <person name="Deakin G."/>
            <person name="Doddapaneni H."/>
            <person name="Floudas D."/>
            <person name="Grimwood J."/>
            <person name="Hilden K."/>
            <person name="Kuees U."/>
            <person name="LaButti K.M."/>
            <person name="Lapidus A."/>
            <person name="Lindquist E.A."/>
            <person name="Lucas S.M."/>
            <person name="Murat C."/>
            <person name="Riley R.W."/>
            <person name="Salamov A.A."/>
            <person name="Schmutz J."/>
            <person name="Subramanian V."/>
            <person name="Woesten H.A.B."/>
            <person name="Xu J."/>
            <person name="Eastwood D.C."/>
            <person name="Foster G.D."/>
            <person name="Sonnenberg A.S."/>
            <person name="Cullen D."/>
            <person name="de Vries R.P."/>
            <person name="Lundell T."/>
            <person name="Hibbett D.S."/>
            <person name="Henrissat B."/>
            <person name="Burton K.S."/>
            <person name="Kerrigan R.W."/>
            <person name="Challen M.P."/>
            <person name="Grigoriev I.V."/>
            <person name="Martin F."/>
        </authorList>
    </citation>
    <scope>NUCLEOTIDE SEQUENCE [LARGE SCALE GENOMIC DNA]</scope>
    <source>
        <strain evidence="4">JB137-S8 / ATCC MYA-4627 / FGSC 10392</strain>
    </source>
</reference>
<dbReference type="KEGG" id="abp:AGABI1DRAFT128756"/>
<sequence length="280" mass="32227">MISSQPIVCVFLKFPPSRRPVVWMYEIAWDVFLPQLNRISEAFEAVQATHPSIEAKKIWLEAQENASEYMIYLQDITFTSHDTARSFLRFLKALQSGRDNSESYRSFRGSVSNAITRTGTAQEGLLELREEIRIVVGRITSILGNDATDISSFITESSQSLLELATGVEECNAILEEHREELKNVQRQSSDEKNNQPSEEEIRVVQEKWRAFEEVTGPNVYRWQALRHQLQGPDDSDESVMTSNNSTSPTMPTYSSMNRRIPFWRKFFQHTSCLSLEKFS</sequence>
<evidence type="ECO:0000256" key="1">
    <source>
        <dbReference type="SAM" id="Coils"/>
    </source>
</evidence>
<dbReference type="InParanoid" id="K5WVZ0"/>